<dbReference type="AlphaFoldDB" id="A0A6J7CZU9"/>
<dbReference type="SUPFAM" id="SSF53448">
    <property type="entry name" value="Nucleotide-diphospho-sugar transferases"/>
    <property type="match status" value="1"/>
</dbReference>
<gene>
    <name evidence="2" type="ORF">UFOPK3376_00337</name>
</gene>
<protein>
    <submittedName>
        <fullName evidence="2">Unannotated protein</fullName>
    </submittedName>
</protein>
<dbReference type="InterPro" id="IPR001173">
    <property type="entry name" value="Glyco_trans_2-like"/>
</dbReference>
<dbReference type="InterPro" id="IPR050834">
    <property type="entry name" value="Glycosyltransf_2"/>
</dbReference>
<dbReference type="EMBL" id="CAFBLP010000005">
    <property type="protein sequence ID" value="CAB4862328.1"/>
    <property type="molecule type" value="Genomic_DNA"/>
</dbReference>
<accession>A0A6J7CZU9</accession>
<dbReference type="PANTHER" id="PTHR43685">
    <property type="entry name" value="GLYCOSYLTRANSFERASE"/>
    <property type="match status" value="1"/>
</dbReference>
<reference evidence="2" key="1">
    <citation type="submission" date="2020-05" db="EMBL/GenBank/DDBJ databases">
        <authorList>
            <person name="Chiriac C."/>
            <person name="Salcher M."/>
            <person name="Ghai R."/>
            <person name="Kavagutti S V."/>
        </authorList>
    </citation>
    <scope>NUCLEOTIDE SEQUENCE</scope>
</reference>
<dbReference type="PANTHER" id="PTHR43685:SF12">
    <property type="entry name" value="GLYCOSYL TRANSFERASE FAMILY 2"/>
    <property type="match status" value="1"/>
</dbReference>
<dbReference type="InterPro" id="IPR029044">
    <property type="entry name" value="Nucleotide-diphossugar_trans"/>
</dbReference>
<feature type="domain" description="Glycosyltransferase 2-like" evidence="1">
    <location>
        <begin position="4"/>
        <end position="116"/>
    </location>
</feature>
<evidence type="ECO:0000259" key="1">
    <source>
        <dbReference type="Pfam" id="PF00535"/>
    </source>
</evidence>
<evidence type="ECO:0000313" key="2">
    <source>
        <dbReference type="EMBL" id="CAB4862328.1"/>
    </source>
</evidence>
<dbReference type="Pfam" id="PF00535">
    <property type="entry name" value="Glycos_transf_2"/>
    <property type="match status" value="1"/>
</dbReference>
<proteinExistence type="predicted"/>
<name>A0A6J7CZU9_9ZZZZ</name>
<sequence length="289" mass="31772">MDICVVIPARNEENRLGDQLNALLSQHYAGSWEIIVVDNGSTDGTVALVENLALTNPRLRVITAAEKADQSYAANSGVAAATTADAVIFCDADDIVAPGWLAAMAQALQNHPVVTGVNELDRLNPPWLADSRGRTSDEGLQTFGGIFPTVHGNTYGVQRGVWTITGPLAEDFSRHGVLADAEFSLRCWLNGVEIFGVPEAIVHYRYRAEARQLWRQGFSYGSHRPLIAKLLKEHGKPTPPRFGGWKSWVLLVLKVPTVVTRTGRARWMWIAGNRFGQVVGSIRYRTLML</sequence>
<organism evidence="2">
    <name type="scientific">freshwater metagenome</name>
    <dbReference type="NCBI Taxonomy" id="449393"/>
    <lineage>
        <taxon>unclassified sequences</taxon>
        <taxon>metagenomes</taxon>
        <taxon>ecological metagenomes</taxon>
    </lineage>
</organism>
<dbReference type="Gene3D" id="3.90.550.10">
    <property type="entry name" value="Spore Coat Polysaccharide Biosynthesis Protein SpsA, Chain A"/>
    <property type="match status" value="1"/>
</dbReference>